<dbReference type="Gene3D" id="4.10.60.10">
    <property type="entry name" value="Zinc finger, CCHC-type"/>
    <property type="match status" value="1"/>
</dbReference>
<gene>
    <name evidence="3" type="ORF">Tci_700575</name>
</gene>
<reference evidence="3" key="1">
    <citation type="journal article" date="2019" name="Sci. Rep.">
        <title>Draft genome of Tanacetum cinerariifolium, the natural source of mosquito coil.</title>
        <authorList>
            <person name="Yamashiro T."/>
            <person name="Shiraishi A."/>
            <person name="Satake H."/>
            <person name="Nakayama K."/>
        </authorList>
    </citation>
    <scope>NUCLEOTIDE SEQUENCE</scope>
</reference>
<keyword evidence="1" id="KW-0862">Zinc</keyword>
<evidence type="ECO:0000256" key="1">
    <source>
        <dbReference type="PROSITE-ProRule" id="PRU00047"/>
    </source>
</evidence>
<proteinExistence type="predicted"/>
<dbReference type="PROSITE" id="PS50158">
    <property type="entry name" value="ZF_CCHC"/>
    <property type="match status" value="1"/>
</dbReference>
<evidence type="ECO:0000313" key="3">
    <source>
        <dbReference type="EMBL" id="GFB28604.1"/>
    </source>
</evidence>
<keyword evidence="1" id="KW-0479">Metal-binding</keyword>
<dbReference type="Pfam" id="PF00098">
    <property type="entry name" value="zf-CCHC"/>
    <property type="match status" value="1"/>
</dbReference>
<keyword evidence="1" id="KW-0863">Zinc-finger</keyword>
<dbReference type="AlphaFoldDB" id="A0A699L6L6"/>
<sequence>MNYLLQAIPNDIYNSVDACKTAKKMWERIKRLMYGSNVTNHVRHSRLMDEFDKFAAKEGESLESVYERLTMLVNIMDRNNIRHIPMSINTKFLNCLQPEWSKYVTMASKAKRATRNHDPLALIAHSNVLHSLMQVLHIQIHHNHTMNAGRQIKNQAFNARNENDERNQIGQRVPRTKSNPRKENVHCYNCNEKGHYARDCQKPRVYDAKYFREQMLLAIKDEARSNHNAEENDFMLNNSFGDKTLEELTPVVIMMACIHPSDDNAVTKPNYDAKDVNEVNASHKDHEQANHMKPKTIIHTYDDDQIYSNILFYDPYVENNGGKFKHDSNAHNQYHDIHILAYNVQREAENQK</sequence>
<dbReference type="GO" id="GO:0008270">
    <property type="term" value="F:zinc ion binding"/>
    <property type="evidence" value="ECO:0007669"/>
    <property type="project" value="UniProtKB-KW"/>
</dbReference>
<name>A0A699L6L6_TANCI</name>
<accession>A0A699L6L6</accession>
<feature type="domain" description="CCHC-type" evidence="2">
    <location>
        <begin position="187"/>
        <end position="202"/>
    </location>
</feature>
<dbReference type="Pfam" id="PF14223">
    <property type="entry name" value="Retrotran_gag_2"/>
    <property type="match status" value="1"/>
</dbReference>
<dbReference type="EMBL" id="BKCJ010593343">
    <property type="protein sequence ID" value="GFB28604.1"/>
    <property type="molecule type" value="Genomic_DNA"/>
</dbReference>
<dbReference type="SUPFAM" id="SSF57756">
    <property type="entry name" value="Retrovirus zinc finger-like domains"/>
    <property type="match status" value="1"/>
</dbReference>
<dbReference type="InterPro" id="IPR036875">
    <property type="entry name" value="Znf_CCHC_sf"/>
</dbReference>
<evidence type="ECO:0000259" key="2">
    <source>
        <dbReference type="PROSITE" id="PS50158"/>
    </source>
</evidence>
<dbReference type="SMART" id="SM00343">
    <property type="entry name" value="ZnF_C2HC"/>
    <property type="match status" value="1"/>
</dbReference>
<protein>
    <recommendedName>
        <fullName evidence="2">CCHC-type domain-containing protein</fullName>
    </recommendedName>
</protein>
<comment type="caution">
    <text evidence="3">The sequence shown here is derived from an EMBL/GenBank/DDBJ whole genome shotgun (WGS) entry which is preliminary data.</text>
</comment>
<organism evidence="3">
    <name type="scientific">Tanacetum cinerariifolium</name>
    <name type="common">Dalmatian daisy</name>
    <name type="synonym">Chrysanthemum cinerariifolium</name>
    <dbReference type="NCBI Taxonomy" id="118510"/>
    <lineage>
        <taxon>Eukaryota</taxon>
        <taxon>Viridiplantae</taxon>
        <taxon>Streptophyta</taxon>
        <taxon>Embryophyta</taxon>
        <taxon>Tracheophyta</taxon>
        <taxon>Spermatophyta</taxon>
        <taxon>Magnoliopsida</taxon>
        <taxon>eudicotyledons</taxon>
        <taxon>Gunneridae</taxon>
        <taxon>Pentapetalae</taxon>
        <taxon>asterids</taxon>
        <taxon>campanulids</taxon>
        <taxon>Asterales</taxon>
        <taxon>Asteraceae</taxon>
        <taxon>Asteroideae</taxon>
        <taxon>Anthemideae</taxon>
        <taxon>Anthemidinae</taxon>
        <taxon>Tanacetum</taxon>
    </lineage>
</organism>
<dbReference type="InterPro" id="IPR001878">
    <property type="entry name" value="Znf_CCHC"/>
</dbReference>
<dbReference type="GO" id="GO:0003676">
    <property type="term" value="F:nucleic acid binding"/>
    <property type="evidence" value="ECO:0007669"/>
    <property type="project" value="InterPro"/>
</dbReference>